<feature type="domain" description="Protein kinase" evidence="15">
    <location>
        <begin position="20"/>
        <end position="260"/>
    </location>
</feature>
<comment type="catalytic activity">
    <reaction evidence="1">
        <text>2 ATP + phosphorylase b = 2 ADP + phosphorylase a.</text>
        <dbReference type="EC" id="2.7.11.19"/>
    </reaction>
</comment>
<keyword evidence="7 13" id="KW-0547">Nucleotide-binding</keyword>
<dbReference type="FunFam" id="3.30.200.20:FF:000138">
    <property type="entry name" value="Phosphorylase b kinase gamma catalytic chain, liver/testis"/>
    <property type="match status" value="1"/>
</dbReference>
<reference evidence="16" key="1">
    <citation type="submission" date="2025-08" db="UniProtKB">
        <authorList>
            <consortium name="Ensembl"/>
        </authorList>
    </citation>
    <scope>IDENTIFICATION</scope>
</reference>
<keyword evidence="4 14" id="KW-0723">Serine/threonine-protein kinase</keyword>
<name>A0A8C1VGG5_CYPCA</name>
<dbReference type="PROSITE" id="PS50011">
    <property type="entry name" value="PROTEIN_KINASE_DOM"/>
    <property type="match status" value="1"/>
</dbReference>
<keyword evidence="10" id="KW-0112">Calmodulin-binding</keyword>
<dbReference type="Gene3D" id="1.10.510.10">
    <property type="entry name" value="Transferase(Phosphotransferase) domain 1"/>
    <property type="match status" value="2"/>
</dbReference>
<evidence type="ECO:0000256" key="9">
    <source>
        <dbReference type="ARBA" id="ARBA00022840"/>
    </source>
</evidence>
<evidence type="ECO:0000259" key="15">
    <source>
        <dbReference type="PROSITE" id="PS50011"/>
    </source>
</evidence>
<evidence type="ECO:0000256" key="7">
    <source>
        <dbReference type="ARBA" id="ARBA00022741"/>
    </source>
</evidence>
<evidence type="ECO:0000256" key="4">
    <source>
        <dbReference type="ARBA" id="ARBA00022527"/>
    </source>
</evidence>
<dbReference type="GO" id="GO:0005964">
    <property type="term" value="C:phosphorylase kinase complex"/>
    <property type="evidence" value="ECO:0007669"/>
    <property type="project" value="InterPro"/>
</dbReference>
<dbReference type="SMART" id="SM00220">
    <property type="entry name" value="S_TKc"/>
    <property type="match status" value="1"/>
</dbReference>
<dbReference type="GO" id="GO:0005977">
    <property type="term" value="P:glycogen metabolic process"/>
    <property type="evidence" value="ECO:0007669"/>
    <property type="project" value="UniProtKB-KW"/>
</dbReference>
<dbReference type="InterPro" id="IPR008271">
    <property type="entry name" value="Ser/Thr_kinase_AS"/>
</dbReference>
<keyword evidence="6" id="KW-0808">Transferase</keyword>
<evidence type="ECO:0000256" key="11">
    <source>
        <dbReference type="ARBA" id="ARBA00023277"/>
    </source>
</evidence>
<dbReference type="InterPro" id="IPR011009">
    <property type="entry name" value="Kinase-like_dom_sf"/>
</dbReference>
<evidence type="ECO:0000256" key="14">
    <source>
        <dbReference type="RuleBase" id="RU000304"/>
    </source>
</evidence>
<dbReference type="InterPro" id="IPR000719">
    <property type="entry name" value="Prot_kinase_dom"/>
</dbReference>
<protein>
    <recommendedName>
        <fullName evidence="3">phosphorylase kinase</fullName>
        <ecNumber evidence="3">2.7.11.19</ecNumber>
    </recommendedName>
</protein>
<evidence type="ECO:0000256" key="8">
    <source>
        <dbReference type="ARBA" id="ARBA00022777"/>
    </source>
</evidence>
<dbReference type="AlphaFoldDB" id="A0A8C1VGG5"/>
<dbReference type="Ensembl" id="ENSCCRT00015052682.1">
    <property type="protein sequence ID" value="ENSCCRP00015050968.1"/>
    <property type="gene ID" value="ENSCCRG00015021013.1"/>
</dbReference>
<dbReference type="Gene3D" id="3.30.200.20">
    <property type="entry name" value="Phosphorylase Kinase, domain 1"/>
    <property type="match status" value="1"/>
</dbReference>
<dbReference type="GO" id="GO:0004689">
    <property type="term" value="F:phosphorylase kinase activity"/>
    <property type="evidence" value="ECO:0007669"/>
    <property type="project" value="UniProtKB-EC"/>
</dbReference>
<accession>A0A8C1VGG5</accession>
<feature type="binding site" evidence="13">
    <location>
        <position position="49"/>
    </location>
    <ligand>
        <name>ATP</name>
        <dbReference type="ChEBI" id="CHEBI:30616"/>
    </ligand>
</feature>
<evidence type="ECO:0000313" key="16">
    <source>
        <dbReference type="Ensembl" id="ENSCCRP00015050968.1"/>
    </source>
</evidence>
<keyword evidence="9 13" id="KW-0067">ATP-binding</keyword>
<sequence length="366" mass="42031">MTKEEENPEWVGGQEFYDKYEPKEILGRGVSSVVRRCVDKRSGQECAVKIIDITPSDKMTSQEIQEIQQATVKEIDILRKVSGQKNIIQLKDCFESKAFFFLVFDLMKRGELFDYLTEKVTLSEKETRKIMRALLEVVEYLHTHNIVHRDLKPENILLDDDVNIKLTDFGFSVQIEPGQRLNEVCGTPGYLAPEIIECSMDPNSAGYGPAVDLWSAGQYEFSSPEWDDRSDTVKDLISRLLVVDPQSRYTATEALNHPFFQQYVVAEVRDFSPYRKFKVISMTVLAAMRIYCNYRRAKPVTKEVIRSDPYAIKPLRKMIDACAFRIYGHWVKKGQTQNRAALFENTPKAILLSIAAEEMDASPRTL</sequence>
<dbReference type="PRINTS" id="PR01049">
    <property type="entry name" value="PHOSPHBKNASE"/>
</dbReference>
<dbReference type="Proteomes" id="UP000694700">
    <property type="component" value="Unplaced"/>
</dbReference>
<evidence type="ECO:0000256" key="5">
    <source>
        <dbReference type="ARBA" id="ARBA00022600"/>
    </source>
</evidence>
<proteinExistence type="inferred from homology"/>
<evidence type="ECO:0000256" key="2">
    <source>
        <dbReference type="ARBA" id="ARBA00006692"/>
    </source>
</evidence>
<evidence type="ECO:0000256" key="13">
    <source>
        <dbReference type="PROSITE-ProRule" id="PRU10141"/>
    </source>
</evidence>
<dbReference type="PROSITE" id="PS00107">
    <property type="entry name" value="PROTEIN_KINASE_ATP"/>
    <property type="match status" value="1"/>
</dbReference>
<organism evidence="16 17">
    <name type="scientific">Cyprinus carpio</name>
    <name type="common">Common carp</name>
    <dbReference type="NCBI Taxonomy" id="7962"/>
    <lineage>
        <taxon>Eukaryota</taxon>
        <taxon>Metazoa</taxon>
        <taxon>Chordata</taxon>
        <taxon>Craniata</taxon>
        <taxon>Vertebrata</taxon>
        <taxon>Euteleostomi</taxon>
        <taxon>Actinopterygii</taxon>
        <taxon>Neopterygii</taxon>
        <taxon>Teleostei</taxon>
        <taxon>Ostariophysi</taxon>
        <taxon>Cypriniformes</taxon>
        <taxon>Cyprinidae</taxon>
        <taxon>Cyprininae</taxon>
        <taxon>Cyprinus</taxon>
    </lineage>
</organism>
<evidence type="ECO:0000256" key="6">
    <source>
        <dbReference type="ARBA" id="ARBA00022679"/>
    </source>
</evidence>
<evidence type="ECO:0000313" key="17">
    <source>
        <dbReference type="Proteomes" id="UP000694700"/>
    </source>
</evidence>
<dbReference type="Pfam" id="PF00069">
    <property type="entry name" value="Pkinase"/>
    <property type="match status" value="1"/>
</dbReference>
<evidence type="ECO:0000256" key="12">
    <source>
        <dbReference type="ARBA" id="ARBA00025890"/>
    </source>
</evidence>
<dbReference type="GO" id="GO:0005524">
    <property type="term" value="F:ATP binding"/>
    <property type="evidence" value="ECO:0007669"/>
    <property type="project" value="UniProtKB-UniRule"/>
</dbReference>
<dbReference type="GO" id="GO:0005516">
    <property type="term" value="F:calmodulin binding"/>
    <property type="evidence" value="ECO:0007669"/>
    <property type="project" value="UniProtKB-KW"/>
</dbReference>
<dbReference type="InterPro" id="IPR002291">
    <property type="entry name" value="Phosph_kin_gamma"/>
</dbReference>
<dbReference type="PANTHER" id="PTHR24347">
    <property type="entry name" value="SERINE/THREONINE-PROTEIN KINASE"/>
    <property type="match status" value="1"/>
</dbReference>
<dbReference type="SUPFAM" id="SSF56112">
    <property type="entry name" value="Protein kinase-like (PK-like)"/>
    <property type="match status" value="1"/>
</dbReference>
<keyword evidence="5" id="KW-0321">Glycogen metabolism</keyword>
<evidence type="ECO:0000256" key="10">
    <source>
        <dbReference type="ARBA" id="ARBA00022860"/>
    </source>
</evidence>
<keyword evidence="11" id="KW-0119">Carbohydrate metabolism</keyword>
<comment type="similarity">
    <text evidence="2">Belongs to the protein kinase superfamily. CAMK Ser/Thr protein kinase family.</text>
</comment>
<keyword evidence="8" id="KW-0418">Kinase</keyword>
<evidence type="ECO:0000256" key="1">
    <source>
        <dbReference type="ARBA" id="ARBA00001674"/>
    </source>
</evidence>
<comment type="subunit">
    <text evidence="12">Hexadecamer of 4 heterotetramers, each composed of alpha, beta, gamma, and delta subunits. Alpha (PHKA1 or PHKA2) and beta (PHKB) are regulatory subunits, gamma (PHKG1 or PHKG2) is the catalytic subunit, and delta is calmodulin.</text>
</comment>
<dbReference type="InterPro" id="IPR017441">
    <property type="entry name" value="Protein_kinase_ATP_BS"/>
</dbReference>
<evidence type="ECO:0000256" key="3">
    <source>
        <dbReference type="ARBA" id="ARBA00012432"/>
    </source>
</evidence>
<dbReference type="EC" id="2.7.11.19" evidence="3"/>
<dbReference type="PROSITE" id="PS00108">
    <property type="entry name" value="PROTEIN_KINASE_ST"/>
    <property type="match status" value="1"/>
</dbReference>